<dbReference type="HOGENOM" id="CLU_2027714_0_0_1"/>
<dbReference type="GO" id="GO:0016491">
    <property type="term" value="F:oxidoreductase activity"/>
    <property type="evidence" value="ECO:0007669"/>
    <property type="project" value="InterPro"/>
</dbReference>
<accession>A0A0C9SK78</accession>
<gene>
    <name evidence="3" type="ORF">PLICRDRAFT_452830</name>
</gene>
<proteinExistence type="predicted"/>
<feature type="domain" description="NADH:flavin oxidoreductase/NADH oxidase N-terminal" evidence="2">
    <location>
        <begin position="47"/>
        <end position="121"/>
    </location>
</feature>
<dbReference type="Proteomes" id="UP000053263">
    <property type="component" value="Unassembled WGS sequence"/>
</dbReference>
<name>A0A0C9SK78_PLICR</name>
<evidence type="ECO:0000256" key="1">
    <source>
        <dbReference type="SAM" id="MobiDB-lite"/>
    </source>
</evidence>
<evidence type="ECO:0000313" key="4">
    <source>
        <dbReference type="Proteomes" id="UP000053263"/>
    </source>
</evidence>
<dbReference type="PANTHER" id="PTHR22893:SF91">
    <property type="entry name" value="NADPH DEHYDROGENASE 2-RELATED"/>
    <property type="match status" value="1"/>
</dbReference>
<dbReference type="SUPFAM" id="SSF51395">
    <property type="entry name" value="FMN-linked oxidoreductases"/>
    <property type="match status" value="1"/>
</dbReference>
<protein>
    <recommendedName>
        <fullName evidence="2">NADH:flavin oxidoreductase/NADH oxidase N-terminal domain-containing protein</fullName>
    </recommendedName>
</protein>
<sequence>MLLTCRPGNLGNHSHATPGNGPASVVYKNPRPFLQCQTTTPTMSDSKLFQPTTVGGLPLAHRVVFAPCGRCRADSAHVPSPLAPEYYSQRGSTPGTLIIAEATVISPEAGGMLSVPGIYSDA</sequence>
<keyword evidence="4" id="KW-1185">Reference proteome</keyword>
<dbReference type="InterPro" id="IPR001155">
    <property type="entry name" value="OxRdtase_FMN_N"/>
</dbReference>
<reference evidence="3 4" key="1">
    <citation type="submission" date="2014-06" db="EMBL/GenBank/DDBJ databases">
        <title>Evolutionary Origins and Diversification of the Mycorrhizal Mutualists.</title>
        <authorList>
            <consortium name="DOE Joint Genome Institute"/>
            <consortium name="Mycorrhizal Genomics Consortium"/>
            <person name="Kohler A."/>
            <person name="Kuo A."/>
            <person name="Nagy L.G."/>
            <person name="Floudas D."/>
            <person name="Copeland A."/>
            <person name="Barry K.W."/>
            <person name="Cichocki N."/>
            <person name="Veneault-Fourrey C."/>
            <person name="LaButti K."/>
            <person name="Lindquist E.A."/>
            <person name="Lipzen A."/>
            <person name="Lundell T."/>
            <person name="Morin E."/>
            <person name="Murat C."/>
            <person name="Riley R."/>
            <person name="Ohm R."/>
            <person name="Sun H."/>
            <person name="Tunlid A."/>
            <person name="Henrissat B."/>
            <person name="Grigoriev I.V."/>
            <person name="Hibbett D.S."/>
            <person name="Martin F."/>
        </authorList>
    </citation>
    <scope>NUCLEOTIDE SEQUENCE [LARGE SCALE GENOMIC DNA]</scope>
    <source>
        <strain evidence="3 4">FD-325 SS-3</strain>
    </source>
</reference>
<organism evidence="3 4">
    <name type="scientific">Plicaturopsis crispa FD-325 SS-3</name>
    <dbReference type="NCBI Taxonomy" id="944288"/>
    <lineage>
        <taxon>Eukaryota</taxon>
        <taxon>Fungi</taxon>
        <taxon>Dikarya</taxon>
        <taxon>Basidiomycota</taxon>
        <taxon>Agaricomycotina</taxon>
        <taxon>Agaricomycetes</taxon>
        <taxon>Agaricomycetidae</taxon>
        <taxon>Amylocorticiales</taxon>
        <taxon>Amylocorticiaceae</taxon>
        <taxon>Plicatura</taxon>
        <taxon>Plicaturopsis crispa</taxon>
    </lineage>
</organism>
<feature type="region of interest" description="Disordered" evidence="1">
    <location>
        <begin position="1"/>
        <end position="21"/>
    </location>
</feature>
<evidence type="ECO:0000259" key="2">
    <source>
        <dbReference type="Pfam" id="PF00724"/>
    </source>
</evidence>
<dbReference type="AlphaFoldDB" id="A0A0C9SK78"/>
<dbReference type="Pfam" id="PF00724">
    <property type="entry name" value="Oxidored_FMN"/>
    <property type="match status" value="1"/>
</dbReference>
<dbReference type="PANTHER" id="PTHR22893">
    <property type="entry name" value="NADH OXIDOREDUCTASE-RELATED"/>
    <property type="match status" value="1"/>
</dbReference>
<dbReference type="GO" id="GO:0010181">
    <property type="term" value="F:FMN binding"/>
    <property type="evidence" value="ECO:0007669"/>
    <property type="project" value="InterPro"/>
</dbReference>
<evidence type="ECO:0000313" key="3">
    <source>
        <dbReference type="EMBL" id="KII83261.1"/>
    </source>
</evidence>
<dbReference type="EMBL" id="KN832579">
    <property type="protein sequence ID" value="KII83261.1"/>
    <property type="molecule type" value="Genomic_DNA"/>
</dbReference>
<dbReference type="InterPro" id="IPR013785">
    <property type="entry name" value="Aldolase_TIM"/>
</dbReference>
<dbReference type="Gene3D" id="3.20.20.70">
    <property type="entry name" value="Aldolase class I"/>
    <property type="match status" value="1"/>
</dbReference>
<dbReference type="OrthoDB" id="276546at2759"/>
<dbReference type="InterPro" id="IPR045247">
    <property type="entry name" value="Oye-like"/>
</dbReference>